<evidence type="ECO:0000313" key="5">
    <source>
        <dbReference type="Proteomes" id="UP000800200"/>
    </source>
</evidence>
<protein>
    <submittedName>
        <fullName evidence="4">Uncharacterized protein</fullName>
    </submittedName>
</protein>
<feature type="compositionally biased region" description="Basic and acidic residues" evidence="1">
    <location>
        <begin position="348"/>
        <end position="369"/>
    </location>
</feature>
<feature type="domain" description="Myb-like" evidence="2">
    <location>
        <begin position="655"/>
        <end position="700"/>
    </location>
</feature>
<organism evidence="4 5">
    <name type="scientific">Zopfia rhizophila CBS 207.26</name>
    <dbReference type="NCBI Taxonomy" id="1314779"/>
    <lineage>
        <taxon>Eukaryota</taxon>
        <taxon>Fungi</taxon>
        <taxon>Dikarya</taxon>
        <taxon>Ascomycota</taxon>
        <taxon>Pezizomycotina</taxon>
        <taxon>Dothideomycetes</taxon>
        <taxon>Dothideomycetes incertae sedis</taxon>
        <taxon>Zopfiaceae</taxon>
        <taxon>Zopfia</taxon>
    </lineage>
</organism>
<dbReference type="EMBL" id="ML994616">
    <property type="protein sequence ID" value="KAF2191760.1"/>
    <property type="molecule type" value="Genomic_DNA"/>
</dbReference>
<dbReference type="AlphaFoldDB" id="A0A6A6ENU8"/>
<feature type="compositionally biased region" description="Basic and acidic residues" evidence="1">
    <location>
        <begin position="324"/>
        <end position="333"/>
    </location>
</feature>
<evidence type="ECO:0000256" key="1">
    <source>
        <dbReference type="SAM" id="MobiDB-lite"/>
    </source>
</evidence>
<feature type="domain" description="HTH myb-type" evidence="3">
    <location>
        <begin position="655"/>
        <end position="702"/>
    </location>
</feature>
<feature type="region of interest" description="Disordered" evidence="1">
    <location>
        <begin position="233"/>
        <end position="472"/>
    </location>
</feature>
<name>A0A6A6ENU8_9PEZI</name>
<accession>A0A6A6ENU8</accession>
<dbReference type="PROSITE" id="PS51294">
    <property type="entry name" value="HTH_MYB"/>
    <property type="match status" value="1"/>
</dbReference>
<dbReference type="SUPFAM" id="SSF46689">
    <property type="entry name" value="Homeodomain-like"/>
    <property type="match status" value="1"/>
</dbReference>
<feature type="compositionally biased region" description="Acidic residues" evidence="1">
    <location>
        <begin position="56"/>
        <end position="67"/>
    </location>
</feature>
<feature type="region of interest" description="Disordered" evidence="1">
    <location>
        <begin position="28"/>
        <end position="125"/>
    </location>
</feature>
<proteinExistence type="predicted"/>
<feature type="compositionally biased region" description="Basic and acidic residues" evidence="1">
    <location>
        <begin position="237"/>
        <end position="251"/>
    </location>
</feature>
<evidence type="ECO:0000313" key="4">
    <source>
        <dbReference type="EMBL" id="KAF2191760.1"/>
    </source>
</evidence>
<feature type="compositionally biased region" description="Polar residues" evidence="1">
    <location>
        <begin position="438"/>
        <end position="457"/>
    </location>
</feature>
<sequence>MASSFSTLSLAPSLPPMKYIPYVPLAHKPKTKSKAKAKPTPKITDLSLGEAGNPEYDGEWADIDDFSTDLADTNASRSLDPGLPAAVGADGPSGSPRLESEGDLSTVPPPQIAQSQQPGQAGPDKAAGVEVMDLAVDGLFDGSSPEFPLALDDNAAGASHSIDDVQSSGGLREYQDDDLDAAGMRAFSVENTGGVYNYSFPEQDEPCDDVGMRNRPSATRKRKYALFDDTITSSVEVLDHTSRPDSEDSRSAKRRLAQPQAESYTPSPVYTPMSTPPPDCGSQVSSLKISNDPNPGFPDGGGKGNSTNIPDLPRSDFDSVDGADGEHDGHGSDMELPEPLRQSISPSRRMEGDRRVNLDLYVGEDKNDGSDGEIGESDEDELNCDEDELNCDEDELNCDEDEPRRASTATFQRRKPSNRPFQDSRRGPSRTGLKRQSRNTMPTRTLRQPKSKSSPSRLHSRPKADIVTPSASLRTFSPVTRAVHDRGTSYRPSDYMNCWPTDITLYQVPKCTRLVTAIVRCHEITSKLSLKPLPIVRDLLGDAGQLLRMTQVTSNSWLLVGCRYNYHNAPNLRAGRSWTQPRDNYASPKTDICRLHGNGTSYDVVDSNNEGNGDDGFEGCGESSGDSESDAGFDDDDNDEAPPDREHRRVYVRTREPWSKSDEQRLLAYRHKMGMKWDDIFPLFPNRTAGAVQARWYVLQGK</sequence>
<evidence type="ECO:0000259" key="2">
    <source>
        <dbReference type="PROSITE" id="PS50090"/>
    </source>
</evidence>
<gene>
    <name evidence="4" type="ORF">K469DRAFT_341777</name>
</gene>
<dbReference type="InterPro" id="IPR009057">
    <property type="entry name" value="Homeodomain-like_sf"/>
</dbReference>
<dbReference type="CDD" id="cd00167">
    <property type="entry name" value="SANT"/>
    <property type="match status" value="1"/>
</dbReference>
<evidence type="ECO:0000259" key="3">
    <source>
        <dbReference type="PROSITE" id="PS51294"/>
    </source>
</evidence>
<dbReference type="Gene3D" id="1.10.10.60">
    <property type="entry name" value="Homeodomain-like"/>
    <property type="match status" value="1"/>
</dbReference>
<dbReference type="Pfam" id="PF00249">
    <property type="entry name" value="Myb_DNA-binding"/>
    <property type="match status" value="1"/>
</dbReference>
<feature type="region of interest" description="Disordered" evidence="1">
    <location>
        <begin position="604"/>
        <end position="653"/>
    </location>
</feature>
<dbReference type="InterPro" id="IPR017930">
    <property type="entry name" value="Myb_dom"/>
</dbReference>
<dbReference type="SMART" id="SM00717">
    <property type="entry name" value="SANT"/>
    <property type="match status" value="1"/>
</dbReference>
<dbReference type="InterPro" id="IPR001005">
    <property type="entry name" value="SANT/Myb"/>
</dbReference>
<feature type="compositionally biased region" description="Basic and acidic residues" evidence="1">
    <location>
        <begin position="642"/>
        <end position="653"/>
    </location>
</feature>
<feature type="compositionally biased region" description="Acidic residues" evidence="1">
    <location>
        <begin position="370"/>
        <end position="401"/>
    </location>
</feature>
<dbReference type="Proteomes" id="UP000800200">
    <property type="component" value="Unassembled WGS sequence"/>
</dbReference>
<feature type="compositionally biased region" description="Basic residues" evidence="1">
    <location>
        <begin position="28"/>
        <end position="39"/>
    </location>
</feature>
<feature type="compositionally biased region" description="Acidic residues" evidence="1">
    <location>
        <begin position="625"/>
        <end position="641"/>
    </location>
</feature>
<reference evidence="4" key="1">
    <citation type="journal article" date="2020" name="Stud. Mycol.">
        <title>101 Dothideomycetes genomes: a test case for predicting lifestyles and emergence of pathogens.</title>
        <authorList>
            <person name="Haridas S."/>
            <person name="Albert R."/>
            <person name="Binder M."/>
            <person name="Bloem J."/>
            <person name="Labutti K."/>
            <person name="Salamov A."/>
            <person name="Andreopoulos B."/>
            <person name="Baker S."/>
            <person name="Barry K."/>
            <person name="Bills G."/>
            <person name="Bluhm B."/>
            <person name="Cannon C."/>
            <person name="Castanera R."/>
            <person name="Culley D."/>
            <person name="Daum C."/>
            <person name="Ezra D."/>
            <person name="Gonzalez J."/>
            <person name="Henrissat B."/>
            <person name="Kuo A."/>
            <person name="Liang C."/>
            <person name="Lipzen A."/>
            <person name="Lutzoni F."/>
            <person name="Magnuson J."/>
            <person name="Mondo S."/>
            <person name="Nolan M."/>
            <person name="Ohm R."/>
            <person name="Pangilinan J."/>
            <person name="Park H.-J."/>
            <person name="Ramirez L."/>
            <person name="Alfaro M."/>
            <person name="Sun H."/>
            <person name="Tritt A."/>
            <person name="Yoshinaga Y."/>
            <person name="Zwiers L.-H."/>
            <person name="Turgeon B."/>
            <person name="Goodwin S."/>
            <person name="Spatafora J."/>
            <person name="Crous P."/>
            <person name="Grigoriev I."/>
        </authorList>
    </citation>
    <scope>NUCLEOTIDE SEQUENCE</scope>
    <source>
        <strain evidence="4">CBS 207.26</strain>
    </source>
</reference>
<feature type="region of interest" description="Disordered" evidence="1">
    <location>
        <begin position="194"/>
        <end position="221"/>
    </location>
</feature>
<dbReference type="PROSITE" id="PS50090">
    <property type="entry name" value="MYB_LIKE"/>
    <property type="match status" value="1"/>
</dbReference>
<keyword evidence="5" id="KW-1185">Reference proteome</keyword>